<comment type="subcellular location">
    <subcellularLocation>
        <location evidence="1">Cell membrane</location>
        <topology evidence="1">Multi-pass membrane protein</topology>
    </subcellularLocation>
</comment>
<dbReference type="PANTHER" id="PTHR36835">
    <property type="entry name" value="CYTOCHROME BO(3) UBIQUINOL OXIDASE SUBUNIT 4"/>
    <property type="match status" value="1"/>
</dbReference>
<keyword evidence="5 7" id="KW-1133">Transmembrane helix</keyword>
<dbReference type="GO" id="GO:0009486">
    <property type="term" value="F:cytochrome bo3 ubiquinol oxidase activity"/>
    <property type="evidence" value="ECO:0007669"/>
    <property type="project" value="TreeGrafter"/>
</dbReference>
<evidence type="ECO:0000256" key="7">
    <source>
        <dbReference type="SAM" id="Phobius"/>
    </source>
</evidence>
<keyword evidence="4 7" id="KW-0812">Transmembrane</keyword>
<protein>
    <recommendedName>
        <fullName evidence="10">Quinol oxidase subunit 4</fullName>
    </recommendedName>
</protein>
<keyword evidence="9" id="KW-1185">Reference proteome</keyword>
<evidence type="ECO:0008006" key="10">
    <source>
        <dbReference type="Google" id="ProtNLM"/>
    </source>
</evidence>
<dbReference type="GO" id="GO:0019646">
    <property type="term" value="P:aerobic electron transport chain"/>
    <property type="evidence" value="ECO:0007669"/>
    <property type="project" value="TreeGrafter"/>
</dbReference>
<comment type="similarity">
    <text evidence="2">Belongs to the cytochrome c oxidase bacterial subunit 4 family.</text>
</comment>
<evidence type="ECO:0000313" key="9">
    <source>
        <dbReference type="Proteomes" id="UP000628775"/>
    </source>
</evidence>
<organism evidence="8 9">
    <name type="scientific">Pullulanibacillus camelliae</name>
    <dbReference type="NCBI Taxonomy" id="1707096"/>
    <lineage>
        <taxon>Bacteria</taxon>
        <taxon>Bacillati</taxon>
        <taxon>Bacillota</taxon>
        <taxon>Bacilli</taxon>
        <taxon>Bacillales</taxon>
        <taxon>Sporolactobacillaceae</taxon>
        <taxon>Pullulanibacillus</taxon>
    </lineage>
</organism>
<dbReference type="AlphaFoldDB" id="A0A8J2YHY7"/>
<evidence type="ECO:0000256" key="3">
    <source>
        <dbReference type="ARBA" id="ARBA00022475"/>
    </source>
</evidence>
<feature type="transmembrane region" description="Helical" evidence="7">
    <location>
        <begin position="16"/>
        <end position="37"/>
    </location>
</feature>
<keyword evidence="6 7" id="KW-0472">Membrane</keyword>
<dbReference type="GO" id="GO:0015078">
    <property type="term" value="F:proton transmembrane transporter activity"/>
    <property type="evidence" value="ECO:0007669"/>
    <property type="project" value="TreeGrafter"/>
</dbReference>
<name>A0A8J2YHY7_9BACL</name>
<evidence type="ECO:0000313" key="8">
    <source>
        <dbReference type="EMBL" id="GGE44129.1"/>
    </source>
</evidence>
<dbReference type="GO" id="GO:0009319">
    <property type="term" value="C:cytochrome o ubiquinol oxidase complex"/>
    <property type="evidence" value="ECO:0007669"/>
    <property type="project" value="TreeGrafter"/>
</dbReference>
<evidence type="ECO:0000256" key="1">
    <source>
        <dbReference type="ARBA" id="ARBA00004651"/>
    </source>
</evidence>
<feature type="transmembrane region" description="Helical" evidence="7">
    <location>
        <begin position="75"/>
        <end position="96"/>
    </location>
</feature>
<dbReference type="Proteomes" id="UP000628775">
    <property type="component" value="Unassembled WGS sequence"/>
</dbReference>
<dbReference type="RefSeq" id="WP_188694061.1">
    <property type="nucleotide sequence ID" value="NZ_BMIR01000010.1"/>
</dbReference>
<feature type="transmembrane region" description="Helical" evidence="7">
    <location>
        <begin position="43"/>
        <end position="63"/>
    </location>
</feature>
<dbReference type="EMBL" id="BMIR01000010">
    <property type="protein sequence ID" value="GGE44129.1"/>
    <property type="molecule type" value="Genomic_DNA"/>
</dbReference>
<dbReference type="InterPro" id="IPR050968">
    <property type="entry name" value="Cytochrome_c_oxidase_bac_sub4"/>
</dbReference>
<dbReference type="GO" id="GO:0015990">
    <property type="term" value="P:electron transport coupled proton transport"/>
    <property type="evidence" value="ECO:0007669"/>
    <property type="project" value="TreeGrafter"/>
</dbReference>
<accession>A0A8J2YHY7</accession>
<evidence type="ECO:0000256" key="5">
    <source>
        <dbReference type="ARBA" id="ARBA00022989"/>
    </source>
</evidence>
<dbReference type="GO" id="GO:0005886">
    <property type="term" value="C:plasma membrane"/>
    <property type="evidence" value="ECO:0007669"/>
    <property type="project" value="UniProtKB-SubCell"/>
</dbReference>
<proteinExistence type="inferred from homology"/>
<evidence type="ECO:0000256" key="4">
    <source>
        <dbReference type="ARBA" id="ARBA00022692"/>
    </source>
</evidence>
<sequence>MNGSTQKHALFPIKNVIGFGLSLLLTFVAIALGVSHALAFGPVMMIIMGLAVLQIIVQLFFFMHFTESDGPAYHIIGLAIGIINTIAIIAGTLWIMTFNSQVH</sequence>
<keyword evidence="3" id="KW-1003">Cell membrane</keyword>
<dbReference type="InterPro" id="IPR005171">
    <property type="entry name" value="Cyt_c_oxidase_su4_prok"/>
</dbReference>
<evidence type="ECO:0000256" key="6">
    <source>
        <dbReference type="ARBA" id="ARBA00023136"/>
    </source>
</evidence>
<dbReference type="Pfam" id="PF03626">
    <property type="entry name" value="COX4_pro"/>
    <property type="match status" value="1"/>
</dbReference>
<dbReference type="PANTHER" id="PTHR36835:SF1">
    <property type="entry name" value="CYTOCHROME BO(3) UBIQUINOL OXIDASE SUBUNIT 4"/>
    <property type="match status" value="1"/>
</dbReference>
<reference evidence="8" key="1">
    <citation type="journal article" date="2014" name="Int. J. Syst. Evol. Microbiol.">
        <title>Complete genome sequence of Corynebacterium casei LMG S-19264T (=DSM 44701T), isolated from a smear-ripened cheese.</title>
        <authorList>
            <consortium name="US DOE Joint Genome Institute (JGI-PGF)"/>
            <person name="Walter F."/>
            <person name="Albersmeier A."/>
            <person name="Kalinowski J."/>
            <person name="Ruckert C."/>
        </authorList>
    </citation>
    <scope>NUCLEOTIDE SEQUENCE</scope>
    <source>
        <strain evidence="8">CGMCC 1.15371</strain>
    </source>
</reference>
<gene>
    <name evidence="8" type="ORF">GCM10011391_23660</name>
</gene>
<evidence type="ECO:0000256" key="2">
    <source>
        <dbReference type="ARBA" id="ARBA00008079"/>
    </source>
</evidence>
<reference evidence="8" key="2">
    <citation type="submission" date="2020-09" db="EMBL/GenBank/DDBJ databases">
        <authorList>
            <person name="Sun Q."/>
            <person name="Zhou Y."/>
        </authorList>
    </citation>
    <scope>NUCLEOTIDE SEQUENCE</scope>
    <source>
        <strain evidence="8">CGMCC 1.15371</strain>
    </source>
</reference>
<comment type="caution">
    <text evidence="8">The sequence shown here is derived from an EMBL/GenBank/DDBJ whole genome shotgun (WGS) entry which is preliminary data.</text>
</comment>